<reference evidence="12 13" key="1">
    <citation type="submission" date="2019-02" db="EMBL/GenBank/DDBJ databases">
        <title>Genome sequencing of the rare red list fungi Phellinidium pouzarii.</title>
        <authorList>
            <person name="Buettner E."/>
            <person name="Kellner H."/>
        </authorList>
    </citation>
    <scope>NUCLEOTIDE SEQUENCE [LARGE SCALE GENOMIC DNA]</scope>
    <source>
        <strain evidence="12 13">DSM 108285</strain>
    </source>
</reference>
<dbReference type="EMBL" id="SGPK01000427">
    <property type="protein sequence ID" value="THH03678.1"/>
    <property type="molecule type" value="Genomic_DNA"/>
</dbReference>
<dbReference type="PROSITE" id="PS00624">
    <property type="entry name" value="GMC_OXRED_2"/>
    <property type="match status" value="1"/>
</dbReference>
<evidence type="ECO:0000256" key="2">
    <source>
        <dbReference type="ARBA" id="ARBA00010790"/>
    </source>
</evidence>
<feature type="domain" description="Glucose-methanol-choline oxidoreductase N-terminal" evidence="10">
    <location>
        <begin position="91"/>
        <end position="114"/>
    </location>
</feature>
<evidence type="ECO:0000256" key="5">
    <source>
        <dbReference type="ARBA" id="ARBA00022827"/>
    </source>
</evidence>
<comment type="similarity">
    <text evidence="2 9">Belongs to the GMC oxidoreductase family.</text>
</comment>
<dbReference type="Pfam" id="PF00732">
    <property type="entry name" value="GMC_oxred_N"/>
    <property type="match status" value="1"/>
</dbReference>
<gene>
    <name evidence="12" type="ORF">EW145_g6089</name>
</gene>
<keyword evidence="3 9" id="KW-0285">Flavoprotein</keyword>
<feature type="binding site" evidence="8">
    <location>
        <position position="93"/>
    </location>
    <ligand>
        <name>FAD</name>
        <dbReference type="ChEBI" id="CHEBI:57692"/>
    </ligand>
</feature>
<evidence type="ECO:0000259" key="10">
    <source>
        <dbReference type="PROSITE" id="PS00623"/>
    </source>
</evidence>
<keyword evidence="5 8" id="KW-0274">FAD</keyword>
<dbReference type="InterPro" id="IPR000172">
    <property type="entry name" value="GMC_OxRdtase_N"/>
</dbReference>
<dbReference type="PANTHER" id="PTHR11552:SF201">
    <property type="entry name" value="GLUCOSE-METHANOL-CHOLINE OXIDOREDUCTASE N-TERMINAL DOMAIN-CONTAINING PROTEIN"/>
    <property type="match status" value="1"/>
</dbReference>
<evidence type="ECO:0000313" key="13">
    <source>
        <dbReference type="Proteomes" id="UP000308199"/>
    </source>
</evidence>
<organism evidence="12 13">
    <name type="scientific">Phellinidium pouzarii</name>
    <dbReference type="NCBI Taxonomy" id="167371"/>
    <lineage>
        <taxon>Eukaryota</taxon>
        <taxon>Fungi</taxon>
        <taxon>Dikarya</taxon>
        <taxon>Basidiomycota</taxon>
        <taxon>Agaricomycotina</taxon>
        <taxon>Agaricomycetes</taxon>
        <taxon>Hymenochaetales</taxon>
        <taxon>Hymenochaetaceae</taxon>
        <taxon>Phellinidium</taxon>
    </lineage>
</organism>
<dbReference type="InterPro" id="IPR036188">
    <property type="entry name" value="FAD/NAD-bd_sf"/>
</dbReference>
<keyword evidence="13" id="KW-1185">Reference proteome</keyword>
<dbReference type="InterPro" id="IPR012132">
    <property type="entry name" value="GMC_OxRdtase"/>
</dbReference>
<dbReference type="Pfam" id="PF05199">
    <property type="entry name" value="GMC_oxred_C"/>
    <property type="match status" value="1"/>
</dbReference>
<protein>
    <recommendedName>
        <fullName evidence="10 11">Glucose-methanol-choline oxidoreductase N-terminal domain-containing protein</fullName>
    </recommendedName>
</protein>
<feature type="active site" description="Proton donor" evidence="7">
    <location>
        <position position="530"/>
    </location>
</feature>
<dbReference type="Gene3D" id="3.50.50.60">
    <property type="entry name" value="FAD/NAD(P)-binding domain"/>
    <property type="match status" value="1"/>
</dbReference>
<keyword evidence="6" id="KW-0560">Oxidoreductase</keyword>
<evidence type="ECO:0000256" key="4">
    <source>
        <dbReference type="ARBA" id="ARBA00022729"/>
    </source>
</evidence>
<dbReference type="OrthoDB" id="269227at2759"/>
<feature type="domain" description="Glucose-methanol-choline oxidoreductase N-terminal" evidence="11">
    <location>
        <begin position="275"/>
        <end position="289"/>
    </location>
</feature>
<dbReference type="PIRSF" id="PIRSF000137">
    <property type="entry name" value="Alcohol_oxidase"/>
    <property type="match status" value="1"/>
</dbReference>
<evidence type="ECO:0000256" key="9">
    <source>
        <dbReference type="RuleBase" id="RU003968"/>
    </source>
</evidence>
<dbReference type="Gene3D" id="3.30.560.10">
    <property type="entry name" value="Glucose Oxidase, domain 3"/>
    <property type="match status" value="1"/>
</dbReference>
<dbReference type="SUPFAM" id="SSF51905">
    <property type="entry name" value="FAD/NAD(P)-binding domain"/>
    <property type="match status" value="1"/>
</dbReference>
<evidence type="ECO:0000256" key="8">
    <source>
        <dbReference type="PIRSR" id="PIRSR000137-2"/>
    </source>
</evidence>
<comment type="caution">
    <text evidence="12">The sequence shown here is derived from an EMBL/GenBank/DDBJ whole genome shotgun (WGS) entry which is preliminary data.</text>
</comment>
<dbReference type="AlphaFoldDB" id="A0A4S4KZK4"/>
<dbReference type="InterPro" id="IPR007867">
    <property type="entry name" value="GMC_OxRtase_C"/>
</dbReference>
<dbReference type="GO" id="GO:0050660">
    <property type="term" value="F:flavin adenine dinucleotide binding"/>
    <property type="evidence" value="ECO:0007669"/>
    <property type="project" value="InterPro"/>
</dbReference>
<proteinExistence type="inferred from homology"/>
<dbReference type="GO" id="GO:0016614">
    <property type="term" value="F:oxidoreductase activity, acting on CH-OH group of donors"/>
    <property type="evidence" value="ECO:0007669"/>
    <property type="project" value="InterPro"/>
</dbReference>
<keyword evidence="4" id="KW-0732">Signal</keyword>
<evidence type="ECO:0000256" key="7">
    <source>
        <dbReference type="PIRSR" id="PIRSR000137-1"/>
    </source>
</evidence>
<dbReference type="SUPFAM" id="SSF54373">
    <property type="entry name" value="FAD-linked reductases, C-terminal domain"/>
    <property type="match status" value="1"/>
</dbReference>
<evidence type="ECO:0000256" key="3">
    <source>
        <dbReference type="ARBA" id="ARBA00022630"/>
    </source>
</evidence>
<feature type="binding site" evidence="8">
    <location>
        <begin position="22"/>
        <end position="23"/>
    </location>
    <ligand>
        <name>FAD</name>
        <dbReference type="ChEBI" id="CHEBI:57692"/>
    </ligand>
</feature>
<comment type="cofactor">
    <cofactor evidence="1 8">
        <name>FAD</name>
        <dbReference type="ChEBI" id="CHEBI:57692"/>
    </cofactor>
</comment>
<sequence length="603" mass="66266">MSAALLEISGMSFDYVVIGGGTTGLTVAARLAENPHITVAVLEAGSERLNDPLINIPAQFGKHFGDSRYDWNVNTVPQEHANGRSFAWPSGKVLGGSSAINFFTWSNPPSQDIDDWERLGNPGWNWSRFSASLKKTESLTAPSEEIATKYRQVFNPEAYGTSGPLKTSFPSTLLNTGIKVSKDPHNGDPIGTSMLPCTIDSKTFTRSYAATAFYEPNANKPNFYVLCNALVHRILTKEPRSNDLSVKVEAEAVEFEYDGKIHLVYAAKEIILSAGALMSPRILELSGVGDKRILDSLGIKTIIDLPGVGSNLQEHIFGVVIFEVDPSLGYKTLDLLADEDYAAAQLKLHAEGQGLFRINLLSYSFLPLSSVASPEDARRLIARQRRSIEERLEDGKLPPGLKEQWMMQLAEYENGTSGDCELVYFPGYFGGAPEKGTFISIYFASNHLFSRGTIHVVSTDPHIQPSADPHYFEEEIDIEVMTETVKFIRSLPDIEPFKNMVVREVVPGTSCSTTEEIREFIKGSFTTTFHTVGTLSMLPRSQNGVVDPNLRIYGSKNIRVADTSIVPLHIAAHTQSTAYAIGEQAAEIIIGHIPEVPPTDMIF</sequence>
<evidence type="ECO:0000256" key="6">
    <source>
        <dbReference type="ARBA" id="ARBA00023002"/>
    </source>
</evidence>
<dbReference type="PROSITE" id="PS00623">
    <property type="entry name" value="GMC_OXRED_1"/>
    <property type="match status" value="1"/>
</dbReference>
<dbReference type="PANTHER" id="PTHR11552">
    <property type="entry name" value="GLUCOSE-METHANOL-CHOLINE GMC OXIDOREDUCTASE"/>
    <property type="match status" value="1"/>
</dbReference>
<evidence type="ECO:0000256" key="1">
    <source>
        <dbReference type="ARBA" id="ARBA00001974"/>
    </source>
</evidence>
<evidence type="ECO:0000259" key="11">
    <source>
        <dbReference type="PROSITE" id="PS00624"/>
    </source>
</evidence>
<accession>A0A4S4KZK4</accession>
<feature type="binding site" evidence="8">
    <location>
        <position position="231"/>
    </location>
    <ligand>
        <name>FAD</name>
        <dbReference type="ChEBI" id="CHEBI:57692"/>
    </ligand>
</feature>
<feature type="active site" description="Proton acceptor" evidence="7">
    <location>
        <position position="573"/>
    </location>
</feature>
<dbReference type="Proteomes" id="UP000308199">
    <property type="component" value="Unassembled WGS sequence"/>
</dbReference>
<evidence type="ECO:0000313" key="12">
    <source>
        <dbReference type="EMBL" id="THH03678.1"/>
    </source>
</evidence>
<name>A0A4S4KZK4_9AGAM</name>